<feature type="transmembrane region" description="Helical" evidence="7">
    <location>
        <begin position="348"/>
        <end position="369"/>
    </location>
</feature>
<name>A0ABS2BP44_9NEIS</name>
<feature type="transmembrane region" description="Helical" evidence="7">
    <location>
        <begin position="171"/>
        <end position="196"/>
    </location>
</feature>
<comment type="subcellular location">
    <subcellularLocation>
        <location evidence="1">Cell membrane</location>
        <topology evidence="1">Multi-pass membrane protein</topology>
    </subcellularLocation>
</comment>
<reference evidence="8 9" key="1">
    <citation type="submission" date="2021-01" db="EMBL/GenBank/DDBJ databases">
        <title>Draft Genome Sequence and Polyhydroxyalkanoate Biosynthetic Potential of Jeongeupia naejangsanensis Type Strain DSM 24253.</title>
        <authorList>
            <person name="Turrini P."/>
            <person name="Artuso I."/>
            <person name="Lugli G.A."/>
            <person name="Frangipani E."/>
            <person name="Ventura M."/>
            <person name="Visca P."/>
        </authorList>
    </citation>
    <scope>NUCLEOTIDE SEQUENCE [LARGE SCALE GENOMIC DNA]</scope>
    <source>
        <strain evidence="8 9">DSM 24253</strain>
    </source>
</reference>
<feature type="transmembrane region" description="Helical" evidence="7">
    <location>
        <begin position="403"/>
        <end position="422"/>
    </location>
</feature>
<evidence type="ECO:0000313" key="9">
    <source>
        <dbReference type="Proteomes" id="UP000809431"/>
    </source>
</evidence>
<evidence type="ECO:0000256" key="6">
    <source>
        <dbReference type="ARBA" id="ARBA00023136"/>
    </source>
</evidence>
<dbReference type="EMBL" id="JAESND010000010">
    <property type="protein sequence ID" value="MBM3117392.1"/>
    <property type="molecule type" value="Genomic_DNA"/>
</dbReference>
<feature type="transmembrane region" description="Helical" evidence="7">
    <location>
        <begin position="102"/>
        <end position="125"/>
    </location>
</feature>
<evidence type="ECO:0000256" key="7">
    <source>
        <dbReference type="SAM" id="Phobius"/>
    </source>
</evidence>
<dbReference type="RefSeq" id="WP_203539614.1">
    <property type="nucleotide sequence ID" value="NZ_JAESND010000010.1"/>
</dbReference>
<feature type="transmembrane region" description="Helical" evidence="7">
    <location>
        <begin position="39"/>
        <end position="62"/>
    </location>
</feature>
<evidence type="ECO:0000256" key="1">
    <source>
        <dbReference type="ARBA" id="ARBA00004651"/>
    </source>
</evidence>
<comment type="caution">
    <text evidence="8">The sequence shown here is derived from an EMBL/GenBank/DDBJ whole genome shotgun (WGS) entry which is preliminary data.</text>
</comment>
<dbReference type="PANTHER" id="PTHR30250">
    <property type="entry name" value="PST FAMILY PREDICTED COLANIC ACID TRANSPORTER"/>
    <property type="match status" value="1"/>
</dbReference>
<evidence type="ECO:0008006" key="10">
    <source>
        <dbReference type="Google" id="ProtNLM"/>
    </source>
</evidence>
<evidence type="ECO:0000256" key="2">
    <source>
        <dbReference type="ARBA" id="ARBA00007430"/>
    </source>
</evidence>
<feature type="transmembrane region" description="Helical" evidence="7">
    <location>
        <begin position="131"/>
        <end position="150"/>
    </location>
</feature>
<sequence length="429" mass="45795">MSLARSTFVVLVSRILTLFAGLVISIVATRSLSAVEQGFFFTFLSLAAAQTLFELGITNLILHHLSHARAGILAAVGMEQRLVAIDLGVATREYATRYYRGAACLFFVIVGIAGAAFFTTSAHAAELNWQFPWLLMLAATALSLVNLSSYSHLEGFGRLSVSYRTRIASTVLLIFSFCLFAGVFGGLTSYPAALLIGNGYAAWSLRLACAEVDRDLGLMGRVSSSRINIGPEQRKMAVSAVAGYISANSLTPYAFHYFGAEVAGQVGLTMSIFGAIATVAIARTTAEAPTYGLLIAEKSKAAFQTRVRRTLLHSGSLALLLCVAAVAARQVGLVLFPQYAPRVLDVEGFIVFGLLIVANVIVSATGTALRAFRTELLMWPSLGAALTVLASQLVLHLSPVHCMAALAAFNALVFFPYAQHLLSIKTLKI</sequence>
<evidence type="ECO:0000256" key="4">
    <source>
        <dbReference type="ARBA" id="ARBA00022692"/>
    </source>
</evidence>
<keyword evidence="9" id="KW-1185">Reference proteome</keyword>
<feature type="transmembrane region" description="Helical" evidence="7">
    <location>
        <begin position="262"/>
        <end position="282"/>
    </location>
</feature>
<protein>
    <recommendedName>
        <fullName evidence="10">Polysaccharide biosynthesis protein</fullName>
    </recommendedName>
</protein>
<keyword evidence="3" id="KW-1003">Cell membrane</keyword>
<evidence type="ECO:0000256" key="5">
    <source>
        <dbReference type="ARBA" id="ARBA00022989"/>
    </source>
</evidence>
<gene>
    <name evidence="8" type="ORF">JMJ54_16270</name>
</gene>
<dbReference type="InterPro" id="IPR050833">
    <property type="entry name" value="Poly_Biosynth_Transport"/>
</dbReference>
<keyword evidence="5 7" id="KW-1133">Transmembrane helix</keyword>
<evidence type="ECO:0000313" key="8">
    <source>
        <dbReference type="EMBL" id="MBM3117392.1"/>
    </source>
</evidence>
<keyword evidence="6 7" id="KW-0472">Membrane</keyword>
<feature type="transmembrane region" description="Helical" evidence="7">
    <location>
        <begin position="310"/>
        <end position="328"/>
    </location>
</feature>
<feature type="transmembrane region" description="Helical" evidence="7">
    <location>
        <begin position="7"/>
        <end position="27"/>
    </location>
</feature>
<accession>A0ABS2BP44</accession>
<proteinExistence type="inferred from homology"/>
<keyword evidence="4 7" id="KW-0812">Transmembrane</keyword>
<comment type="similarity">
    <text evidence="2">Belongs to the polysaccharide synthase family.</text>
</comment>
<evidence type="ECO:0000256" key="3">
    <source>
        <dbReference type="ARBA" id="ARBA00022475"/>
    </source>
</evidence>
<dbReference type="Proteomes" id="UP000809431">
    <property type="component" value="Unassembled WGS sequence"/>
</dbReference>
<organism evidence="8 9">
    <name type="scientific">Jeongeupia naejangsanensis</name>
    <dbReference type="NCBI Taxonomy" id="613195"/>
    <lineage>
        <taxon>Bacteria</taxon>
        <taxon>Pseudomonadati</taxon>
        <taxon>Pseudomonadota</taxon>
        <taxon>Betaproteobacteria</taxon>
        <taxon>Neisseriales</taxon>
        <taxon>Chitinibacteraceae</taxon>
        <taxon>Jeongeupia</taxon>
    </lineage>
</organism>
<feature type="transmembrane region" description="Helical" evidence="7">
    <location>
        <begin position="376"/>
        <end position="397"/>
    </location>
</feature>
<dbReference type="PANTHER" id="PTHR30250:SF10">
    <property type="entry name" value="LIPOPOLYSACCHARIDE BIOSYNTHESIS PROTEIN WZXC"/>
    <property type="match status" value="1"/>
</dbReference>